<feature type="region of interest" description="Disordered" evidence="6">
    <location>
        <begin position="451"/>
        <end position="485"/>
    </location>
</feature>
<protein>
    <recommendedName>
        <fullName evidence="7">Aminotransferase class V domain-containing protein</fullName>
    </recommendedName>
</protein>
<dbReference type="InterPro" id="IPR000192">
    <property type="entry name" value="Aminotrans_V_dom"/>
</dbReference>
<feature type="region of interest" description="Disordered" evidence="6">
    <location>
        <begin position="1"/>
        <end position="55"/>
    </location>
</feature>
<sequence>MPQQPDHSHSRRRTHGTKSPHSHSIAIEPMTPISPVATTPAATNPLQLNHPTPSKPALPFHLRACSSEDPLTANIIHDTHDRTLVQAMALVAEAGADAGAAADAASVRSSSSTTHSTPSPASSAVSFSPSLSSSSTTVVYPSSFSRAHTANTRPTAPRPSIEIPQPISPISLHHALDGSIPSATAIAKPAHATRILPRSIESCVQDTLAKESSQQYGSTPYQGSGSSGHRRIMTPTSRLAETAVGVREVSKKIGKSMHISPLSYFIAFIAFLPFCPPSRRARVKWETPKTVMIVTKPGDESLLKITREIAFWMIASRGLTVFVDEKLKDIAKFKYPSFLKSTKLGYDYTHSLKFWTSDLCAQEAHLFDFAVTLGGDGTVLFTSWLFQRIVPPILPFSAGSLGFLTPFPTVDYKTTLSTCLDHGVRVNLRMRFSCTIYRCLEHRTADIIKKKKRKGSGRRSKNGTANTQMEDSDDESADDKRSLPTVLTTPTETFEILNDLVLDRGPSANLSLLELFGDEEHLTTVQADGIVISTPTGSTAYSLAAGGPLTHPEIPAILISPICPHTLSFRPMLLPDSMELRICVPFDSRSTAWASFDGRGRVELKQGDHIKVTASVYPFPTICSSTQSSDWFHSLSRCLRWNERERQKGFRVVEHSRPRRTRQPSSTSLSPSGSGKAQAASGDTGSGPNHSMAPEPSRPHYEYSSGSMSSGNNGSSHGHHQAGHAQRGNESHQASGNRVRYSSQRHGSGEQSPVMRKGSNGHPSDYYDHSPQDTDTMLTCWGTDDSSESDDDDEDEDDSPKEEKEEAEDGDGEWEDGSSSEDDDDDDVDATRAAAHGECHSEGSLSHDGISDQTTLPDGSPTAVPHYLQERYASTFYGSGDLQPECMQTYRDCCASLEHLLSFENEKRQGGSIVIMSGEGMVGLWGGLKSVIPWPFRYENQQSSDSERGTTTGDKVQVLKPVPESEARYKVLCIGNGVYGCGMADMVKSLRYPNIEVLAVDTDWDRPVDVERAIQSIDDWKPNLVTMVHCDTPTGALNTEAVNAIGKACSQSEALFYVDVVSSAGAVPVDISGWNIDIGLLGSQKAFSCEPSLAIVTVSAKAWKQIEKVAYTGYDALLPFKDIEKGDVFPYTPLWSALDALNVQLKTVFGTKAQLARSVYERHEAVAKYCQERIQKMGLTLWWDKDHTRSLSSASVTAVRVPKNTTWEELDRKLRKEGVVFGGSYGQTANALFRIGHMGSQADLKSAAYALDVLERVVRAGDLV</sequence>
<dbReference type="InterPro" id="IPR016064">
    <property type="entry name" value="NAD/diacylglycerol_kinase_sf"/>
</dbReference>
<feature type="compositionally biased region" description="Low complexity" evidence="6">
    <location>
        <begin position="663"/>
        <end position="675"/>
    </location>
</feature>
<keyword evidence="4" id="KW-0521">NADP</keyword>
<dbReference type="Pfam" id="PF20143">
    <property type="entry name" value="NAD_kinase_C"/>
    <property type="match status" value="1"/>
</dbReference>
<dbReference type="SUPFAM" id="SSF111331">
    <property type="entry name" value="NAD kinase/diacylglycerol kinase-like"/>
    <property type="match status" value="1"/>
</dbReference>
<dbReference type="Gene3D" id="2.60.200.30">
    <property type="entry name" value="Probable inorganic polyphosphate/atp-NAD kinase, domain 2"/>
    <property type="match status" value="1"/>
</dbReference>
<dbReference type="PANTHER" id="PTHR20275:SF0">
    <property type="entry name" value="NAD KINASE"/>
    <property type="match status" value="1"/>
</dbReference>
<dbReference type="InterPro" id="IPR002504">
    <property type="entry name" value="NADK"/>
</dbReference>
<accession>A0A9P8A6H4</accession>
<dbReference type="InterPro" id="IPR017437">
    <property type="entry name" value="ATP-NAD_kinase_PpnK-typ_C"/>
</dbReference>
<dbReference type="Pfam" id="PF01513">
    <property type="entry name" value="NAD_kinase"/>
    <property type="match status" value="1"/>
</dbReference>
<feature type="compositionally biased region" description="Acidic residues" evidence="6">
    <location>
        <begin position="785"/>
        <end position="828"/>
    </location>
</feature>
<evidence type="ECO:0000259" key="7">
    <source>
        <dbReference type="Pfam" id="PF00266"/>
    </source>
</evidence>
<dbReference type="EMBL" id="JAIFTL010000094">
    <property type="protein sequence ID" value="KAG9323611.1"/>
    <property type="molecule type" value="Genomic_DNA"/>
</dbReference>
<proteinExistence type="inferred from homology"/>
<evidence type="ECO:0000256" key="3">
    <source>
        <dbReference type="ARBA" id="ARBA00022777"/>
    </source>
</evidence>
<organism evidence="8 9">
    <name type="scientific">Mortierella alpina</name>
    <name type="common">Oleaginous fungus</name>
    <name type="synonym">Mortierella renispora</name>
    <dbReference type="NCBI Taxonomy" id="64518"/>
    <lineage>
        <taxon>Eukaryota</taxon>
        <taxon>Fungi</taxon>
        <taxon>Fungi incertae sedis</taxon>
        <taxon>Mucoromycota</taxon>
        <taxon>Mortierellomycotina</taxon>
        <taxon>Mortierellomycetes</taxon>
        <taxon>Mortierellales</taxon>
        <taxon>Mortierellaceae</taxon>
        <taxon>Mortierella</taxon>
    </lineage>
</organism>
<feature type="compositionally biased region" description="Basic residues" evidence="6">
    <location>
        <begin position="9"/>
        <end position="21"/>
    </location>
</feature>
<feature type="region of interest" description="Disordered" evidence="6">
    <location>
        <begin position="650"/>
        <end position="861"/>
    </location>
</feature>
<comment type="caution">
    <text evidence="8">The sequence shown here is derived from an EMBL/GenBank/DDBJ whole genome shotgun (WGS) entry which is preliminary data.</text>
</comment>
<feature type="compositionally biased region" description="Polar residues" evidence="6">
    <location>
        <begin position="211"/>
        <end position="224"/>
    </location>
</feature>
<feature type="compositionally biased region" description="Basic residues" evidence="6">
    <location>
        <begin position="451"/>
        <end position="461"/>
    </location>
</feature>
<feature type="region of interest" description="Disordered" evidence="6">
    <location>
        <begin position="109"/>
        <end position="133"/>
    </location>
</feature>
<dbReference type="Gene3D" id="3.40.50.10330">
    <property type="entry name" value="Probable inorganic polyphosphate/atp-NAD kinase, domain 1"/>
    <property type="match status" value="1"/>
</dbReference>
<dbReference type="Gene3D" id="3.40.640.10">
    <property type="entry name" value="Type I PLP-dependent aspartate aminotransferase-like (Major domain)"/>
    <property type="match status" value="1"/>
</dbReference>
<feature type="compositionally biased region" description="Polar residues" evidence="6">
    <location>
        <begin position="731"/>
        <end position="751"/>
    </location>
</feature>
<dbReference type="GO" id="GO:0003951">
    <property type="term" value="F:NAD+ kinase activity"/>
    <property type="evidence" value="ECO:0007669"/>
    <property type="project" value="InterPro"/>
</dbReference>
<comment type="similarity">
    <text evidence="1">Belongs to the NAD kinase family.</text>
</comment>
<reference evidence="8" key="1">
    <citation type="submission" date="2021-07" db="EMBL/GenBank/DDBJ databases">
        <title>Draft genome of Mortierella alpina, strain LL118, isolated from an aspen leaf litter sample.</title>
        <authorList>
            <person name="Yang S."/>
            <person name="Vinatzer B.A."/>
        </authorList>
    </citation>
    <scope>NUCLEOTIDE SEQUENCE</scope>
    <source>
        <strain evidence="8">LL118</strain>
    </source>
</reference>
<dbReference type="AlphaFoldDB" id="A0A9P8A6H4"/>
<dbReference type="InterPro" id="IPR017438">
    <property type="entry name" value="ATP-NAD_kinase_N"/>
</dbReference>
<evidence type="ECO:0000313" key="8">
    <source>
        <dbReference type="EMBL" id="KAG9323611.1"/>
    </source>
</evidence>
<evidence type="ECO:0000256" key="4">
    <source>
        <dbReference type="ARBA" id="ARBA00022857"/>
    </source>
</evidence>
<dbReference type="Pfam" id="PF00266">
    <property type="entry name" value="Aminotran_5"/>
    <property type="match status" value="1"/>
</dbReference>
<dbReference type="HAMAP" id="MF_00361">
    <property type="entry name" value="NAD_kinase"/>
    <property type="match status" value="1"/>
</dbReference>
<evidence type="ECO:0000256" key="2">
    <source>
        <dbReference type="ARBA" id="ARBA00022679"/>
    </source>
</evidence>
<dbReference type="SUPFAM" id="SSF53383">
    <property type="entry name" value="PLP-dependent transferases"/>
    <property type="match status" value="1"/>
</dbReference>
<dbReference type="GO" id="GO:0019674">
    <property type="term" value="P:NAD+ metabolic process"/>
    <property type="evidence" value="ECO:0007669"/>
    <property type="project" value="InterPro"/>
</dbReference>
<dbReference type="GO" id="GO:0006741">
    <property type="term" value="P:NADP+ biosynthetic process"/>
    <property type="evidence" value="ECO:0007669"/>
    <property type="project" value="InterPro"/>
</dbReference>
<dbReference type="PANTHER" id="PTHR20275">
    <property type="entry name" value="NAD KINASE"/>
    <property type="match status" value="1"/>
</dbReference>
<keyword evidence="3" id="KW-0418">Kinase</keyword>
<dbReference type="InterPro" id="IPR015422">
    <property type="entry name" value="PyrdxlP-dep_Trfase_small"/>
</dbReference>
<dbReference type="InterPro" id="IPR015424">
    <property type="entry name" value="PyrdxlP-dep_Trfase"/>
</dbReference>
<gene>
    <name evidence="8" type="ORF">KVV02_006900</name>
</gene>
<feature type="region of interest" description="Disordered" evidence="6">
    <location>
        <begin position="211"/>
        <end position="232"/>
    </location>
</feature>
<evidence type="ECO:0000313" key="9">
    <source>
        <dbReference type="Proteomes" id="UP000717515"/>
    </source>
</evidence>
<name>A0A9P8A6H4_MORAP</name>
<evidence type="ECO:0000256" key="6">
    <source>
        <dbReference type="SAM" id="MobiDB-lite"/>
    </source>
</evidence>
<dbReference type="Proteomes" id="UP000717515">
    <property type="component" value="Unassembled WGS sequence"/>
</dbReference>
<evidence type="ECO:0000256" key="1">
    <source>
        <dbReference type="ARBA" id="ARBA00010995"/>
    </source>
</evidence>
<evidence type="ECO:0000256" key="5">
    <source>
        <dbReference type="ARBA" id="ARBA00023027"/>
    </source>
</evidence>
<feature type="compositionally biased region" description="Polar residues" evidence="6">
    <location>
        <begin position="36"/>
        <end position="52"/>
    </location>
</feature>
<dbReference type="InterPro" id="IPR015421">
    <property type="entry name" value="PyrdxlP-dep_Trfase_major"/>
</dbReference>
<feature type="domain" description="Aminotransferase class V" evidence="7">
    <location>
        <begin position="992"/>
        <end position="1219"/>
    </location>
</feature>
<keyword evidence="2" id="KW-0808">Transferase</keyword>
<feature type="compositionally biased region" description="Low complexity" evidence="6">
    <location>
        <begin position="704"/>
        <end position="716"/>
    </location>
</feature>
<dbReference type="Gene3D" id="3.90.1150.10">
    <property type="entry name" value="Aspartate Aminotransferase, domain 1"/>
    <property type="match status" value="1"/>
</dbReference>
<keyword evidence="5" id="KW-0520">NAD</keyword>